<dbReference type="Gene3D" id="3.30.750.24">
    <property type="entry name" value="STAS domain"/>
    <property type="match status" value="1"/>
</dbReference>
<gene>
    <name evidence="3" type="ORF">E1298_23740</name>
</gene>
<dbReference type="AlphaFoldDB" id="A0A4R5BD15"/>
<sequence>MMGRDRADPTAAVRNGVRTVGRDTRGDSHGSGSMAGLRLEPLSQNTGLAVSGQIDVRSRDLWESALERLADAGPPEIRLELAELETVDAGGAAALVAAADRLDGGGRVVLCDPPRALCRILQVLWPDATGIEVWGQ</sequence>
<evidence type="ECO:0000259" key="2">
    <source>
        <dbReference type="PROSITE" id="PS50801"/>
    </source>
</evidence>
<dbReference type="Proteomes" id="UP000294513">
    <property type="component" value="Unassembled WGS sequence"/>
</dbReference>
<feature type="domain" description="STAS" evidence="2">
    <location>
        <begin position="48"/>
        <end position="124"/>
    </location>
</feature>
<accession>A0A4R5BD15</accession>
<protein>
    <submittedName>
        <fullName evidence="3">STAS domain-containing protein</fullName>
    </submittedName>
</protein>
<dbReference type="InterPro" id="IPR058548">
    <property type="entry name" value="MlaB-like_STAS"/>
</dbReference>
<organism evidence="3 4">
    <name type="scientific">Actinomadura rubrisoli</name>
    <dbReference type="NCBI Taxonomy" id="2530368"/>
    <lineage>
        <taxon>Bacteria</taxon>
        <taxon>Bacillati</taxon>
        <taxon>Actinomycetota</taxon>
        <taxon>Actinomycetes</taxon>
        <taxon>Streptosporangiales</taxon>
        <taxon>Thermomonosporaceae</taxon>
        <taxon>Actinomadura</taxon>
    </lineage>
</organism>
<dbReference type="InterPro" id="IPR002645">
    <property type="entry name" value="STAS_dom"/>
</dbReference>
<proteinExistence type="predicted"/>
<comment type="caution">
    <text evidence="3">The sequence shown here is derived from an EMBL/GenBank/DDBJ whole genome shotgun (WGS) entry which is preliminary data.</text>
</comment>
<evidence type="ECO:0000313" key="4">
    <source>
        <dbReference type="Proteomes" id="UP000294513"/>
    </source>
</evidence>
<dbReference type="EMBL" id="SMKU01000134">
    <property type="protein sequence ID" value="TDD81664.1"/>
    <property type="molecule type" value="Genomic_DNA"/>
</dbReference>
<name>A0A4R5BD15_9ACTN</name>
<dbReference type="InterPro" id="IPR036513">
    <property type="entry name" value="STAS_dom_sf"/>
</dbReference>
<dbReference type="SUPFAM" id="SSF52091">
    <property type="entry name" value="SpoIIaa-like"/>
    <property type="match status" value="1"/>
</dbReference>
<evidence type="ECO:0000256" key="1">
    <source>
        <dbReference type="SAM" id="MobiDB-lite"/>
    </source>
</evidence>
<keyword evidence="4" id="KW-1185">Reference proteome</keyword>
<reference evidence="3 4" key="1">
    <citation type="submission" date="2019-03" db="EMBL/GenBank/DDBJ databases">
        <title>Draft genome sequences of novel Actinobacteria.</title>
        <authorList>
            <person name="Sahin N."/>
            <person name="Ay H."/>
            <person name="Saygin H."/>
        </authorList>
    </citation>
    <scope>NUCLEOTIDE SEQUENCE [LARGE SCALE GENOMIC DNA]</scope>
    <source>
        <strain evidence="3 4">H3C3</strain>
    </source>
</reference>
<evidence type="ECO:0000313" key="3">
    <source>
        <dbReference type="EMBL" id="TDD81664.1"/>
    </source>
</evidence>
<dbReference type="PROSITE" id="PS50801">
    <property type="entry name" value="STAS"/>
    <property type="match status" value="1"/>
</dbReference>
<dbReference type="Pfam" id="PF13466">
    <property type="entry name" value="STAS_2"/>
    <property type="match status" value="1"/>
</dbReference>
<dbReference type="OrthoDB" id="3695774at2"/>
<feature type="region of interest" description="Disordered" evidence="1">
    <location>
        <begin position="1"/>
        <end position="38"/>
    </location>
</feature>